<feature type="compositionally biased region" description="Basic and acidic residues" evidence="1">
    <location>
        <begin position="417"/>
        <end position="432"/>
    </location>
</feature>
<dbReference type="EMBL" id="JBGFUD010007053">
    <property type="protein sequence ID" value="MFH4981359.1"/>
    <property type="molecule type" value="Genomic_DNA"/>
</dbReference>
<evidence type="ECO:0000313" key="3">
    <source>
        <dbReference type="EMBL" id="MFH4981359.1"/>
    </source>
</evidence>
<evidence type="ECO:0000313" key="4">
    <source>
        <dbReference type="Proteomes" id="UP001608902"/>
    </source>
</evidence>
<reference evidence="3 4" key="1">
    <citation type="submission" date="2024-08" db="EMBL/GenBank/DDBJ databases">
        <title>Gnathostoma spinigerum genome.</title>
        <authorList>
            <person name="Gonzalez-Bertolin B."/>
            <person name="Monzon S."/>
            <person name="Zaballos A."/>
            <person name="Jimenez P."/>
            <person name="Dekumyoy P."/>
            <person name="Varona S."/>
            <person name="Cuesta I."/>
            <person name="Sumanam S."/>
            <person name="Adisakwattana P."/>
            <person name="Gasser R.B."/>
            <person name="Hernandez-Gonzalez A."/>
            <person name="Young N.D."/>
            <person name="Perteguer M.J."/>
        </authorList>
    </citation>
    <scope>NUCLEOTIDE SEQUENCE [LARGE SCALE GENOMIC DNA]</scope>
    <source>
        <strain evidence="3">AL3</strain>
        <tissue evidence="3">Liver</tissue>
    </source>
</reference>
<name>A0ABD6EN06_9BILA</name>
<dbReference type="CDD" id="cd13244">
    <property type="entry name" value="PH_PLEKHG5_G6"/>
    <property type="match status" value="1"/>
</dbReference>
<comment type="caution">
    <text evidence="3">The sequence shown here is derived from an EMBL/GenBank/DDBJ whole genome shotgun (WGS) entry which is preliminary data.</text>
</comment>
<dbReference type="AlphaFoldDB" id="A0ABD6EN06"/>
<feature type="region of interest" description="Disordered" evidence="1">
    <location>
        <begin position="503"/>
        <end position="542"/>
    </location>
</feature>
<dbReference type="Gene3D" id="2.30.29.30">
    <property type="entry name" value="Pleckstrin-homology domain (PH domain)/Phosphotyrosine-binding domain (PTB)"/>
    <property type="match status" value="1"/>
</dbReference>
<dbReference type="SUPFAM" id="SSF50729">
    <property type="entry name" value="PH domain-like"/>
    <property type="match status" value="1"/>
</dbReference>
<feature type="region of interest" description="Disordered" evidence="1">
    <location>
        <begin position="344"/>
        <end position="400"/>
    </location>
</feature>
<dbReference type="Pfam" id="PF00621">
    <property type="entry name" value="RhoGEF"/>
    <property type="match status" value="1"/>
</dbReference>
<dbReference type="Proteomes" id="UP001608902">
    <property type="component" value="Unassembled WGS sequence"/>
</dbReference>
<protein>
    <recommendedName>
        <fullName evidence="2">DH domain-containing protein</fullName>
    </recommendedName>
</protein>
<accession>A0ABD6EN06</accession>
<feature type="compositionally biased region" description="Low complexity" evidence="1">
    <location>
        <begin position="521"/>
        <end position="542"/>
    </location>
</feature>
<dbReference type="InterPro" id="IPR001849">
    <property type="entry name" value="PH_domain"/>
</dbReference>
<dbReference type="Gene3D" id="1.20.900.10">
    <property type="entry name" value="Dbl homology (DH) domain"/>
    <property type="match status" value="1"/>
</dbReference>
<dbReference type="InterPro" id="IPR040181">
    <property type="entry name" value="PKHG5/7"/>
</dbReference>
<feature type="region of interest" description="Disordered" evidence="1">
    <location>
        <begin position="413"/>
        <end position="436"/>
    </location>
</feature>
<dbReference type="SMART" id="SM00233">
    <property type="entry name" value="PH"/>
    <property type="match status" value="1"/>
</dbReference>
<keyword evidence="4" id="KW-1185">Reference proteome</keyword>
<evidence type="ECO:0000259" key="2">
    <source>
        <dbReference type="PROSITE" id="PS50010"/>
    </source>
</evidence>
<organism evidence="3 4">
    <name type="scientific">Gnathostoma spinigerum</name>
    <dbReference type="NCBI Taxonomy" id="75299"/>
    <lineage>
        <taxon>Eukaryota</taxon>
        <taxon>Metazoa</taxon>
        <taxon>Ecdysozoa</taxon>
        <taxon>Nematoda</taxon>
        <taxon>Chromadorea</taxon>
        <taxon>Rhabditida</taxon>
        <taxon>Spirurina</taxon>
        <taxon>Gnathostomatomorpha</taxon>
        <taxon>Gnathostomatoidea</taxon>
        <taxon>Gnathostomatidae</taxon>
        <taxon>Gnathostoma</taxon>
    </lineage>
</organism>
<sequence>MRRQRLLDALTNPMQRLTRYSLLLKAVLKHSCEDAEREALQDMISYVERATRDIEETLHNNDMQIKLNELSKTIESYDAIDSEEFEKLFPMKCELHLADPMPYFIGSPQFRRVYLKGDMKLKDGKQGPKIDVHCILFTDLLLICKVTNKRTERLRILKPPIHIAKMCFQHFPDYSGFALSAVNDFGLPTSLYFMITPSVEETKKWLEMANMALRDFYRLRPLSPYQYLVGVAPAVSIGLSNGDLCQLVDRKPSESSFGSCETSAQEVPEIVHRKSSSMDSQIIAEHSRITNMRKNNVLSSADHLDRLWNEYRSTVNILSRQKLSISNTGGSCLKMNEYIGQSKSTIDLRDSTPRSPEYIESPEPQTSSHYESRPESPLEDSTHENTSSKGGITVEARVTGDRRKDVSAKILSTDSVESDRVEYSSTTDEWRPTDSPVPIISCEMPDDSQETTPPQAQSNARRFERRYHTSDGIDVLKPRGNPSLPPGILKRFSWNVSTAVGGSSRKINNRLNDQQSRRHSQSTVASSESFSSSTSGISSASSHLDAGVILEDRTPTFDCDENISTVMSRTSRLRKAGRRDFFRH</sequence>
<evidence type="ECO:0000256" key="1">
    <source>
        <dbReference type="SAM" id="MobiDB-lite"/>
    </source>
</evidence>
<feature type="compositionally biased region" description="Basic and acidic residues" evidence="1">
    <location>
        <begin position="370"/>
        <end position="383"/>
    </location>
</feature>
<dbReference type="SUPFAM" id="SSF48065">
    <property type="entry name" value="DBL homology domain (DH-domain)"/>
    <property type="match status" value="1"/>
</dbReference>
<dbReference type="PANTHER" id="PTHR13217:SF11">
    <property type="entry name" value="PLECKSTRIN HOMOLOGY DOMAIN-CONTAINING FAMILY G MEMBER 5"/>
    <property type="match status" value="1"/>
</dbReference>
<gene>
    <name evidence="3" type="ORF">AB6A40_008068</name>
</gene>
<dbReference type="InterPro" id="IPR000219">
    <property type="entry name" value="DH_dom"/>
</dbReference>
<dbReference type="InterPro" id="IPR011993">
    <property type="entry name" value="PH-like_dom_sf"/>
</dbReference>
<dbReference type="PROSITE" id="PS50010">
    <property type="entry name" value="DH_2"/>
    <property type="match status" value="1"/>
</dbReference>
<dbReference type="InterPro" id="IPR035899">
    <property type="entry name" value="DBL_dom_sf"/>
</dbReference>
<feature type="domain" description="DH" evidence="2">
    <location>
        <begin position="1"/>
        <end position="57"/>
    </location>
</feature>
<proteinExistence type="predicted"/>
<dbReference type="PANTHER" id="PTHR13217">
    <property type="entry name" value="PLECKSTRIN HOMOLOGY DOMAIN-CONTAINING FAMILY G MEMBER 7"/>
    <property type="match status" value="1"/>
</dbReference>
<feature type="compositionally biased region" description="Polar residues" evidence="1">
    <location>
        <begin position="503"/>
        <end position="514"/>
    </location>
</feature>